<keyword evidence="3" id="KW-0689">Ribosomal protein</keyword>
<evidence type="ECO:0000256" key="4">
    <source>
        <dbReference type="ARBA" id="ARBA00023128"/>
    </source>
</evidence>
<dbReference type="InterPro" id="IPR052008">
    <property type="entry name" value="Mitoribosomal_protein_bL33"/>
</dbReference>
<evidence type="ECO:0000256" key="1">
    <source>
        <dbReference type="ARBA" id="ARBA00004173"/>
    </source>
</evidence>
<protein>
    <recommendedName>
        <fullName evidence="6">Large ribosomal subunit protein bL33m</fullName>
    </recommendedName>
</protein>
<dbReference type="Gene3D" id="2.20.28.120">
    <property type="entry name" value="Ribosomal protein L33"/>
    <property type="match status" value="1"/>
</dbReference>
<comment type="subcellular location">
    <subcellularLocation>
        <location evidence="1">Mitochondrion</location>
    </subcellularLocation>
</comment>
<dbReference type="PANTHER" id="PTHR47037">
    <property type="entry name" value="39S RIBOSOMAL PROTEIN L33, MITOCHONDRIAL"/>
    <property type="match status" value="1"/>
</dbReference>
<dbReference type="GO" id="GO:0005739">
    <property type="term" value="C:mitochondrion"/>
    <property type="evidence" value="ECO:0007669"/>
    <property type="project" value="UniProtKB-SubCell"/>
</dbReference>
<reference evidence="7 8" key="1">
    <citation type="journal article" date="2019" name="Mol. Biol. Evol.">
        <title>Blast fungal genomes show frequent chromosomal changes, gene gains and losses, and effector gene turnover.</title>
        <authorList>
            <person name="Gomez Luciano L.B."/>
            <person name="Jason Tsai I."/>
            <person name="Chuma I."/>
            <person name="Tosa Y."/>
            <person name="Chen Y.H."/>
            <person name="Li J.Y."/>
            <person name="Li M.Y."/>
            <person name="Jade Lu M.Y."/>
            <person name="Nakayashiki H."/>
            <person name="Li W.H."/>
        </authorList>
    </citation>
    <scope>NUCLEOTIDE SEQUENCE [LARGE SCALE GENOMIC DNA]</scope>
    <source>
        <strain evidence="7">MZ5-1-6</strain>
    </source>
</reference>
<dbReference type="InterPro" id="IPR011332">
    <property type="entry name" value="Ribosomal_zn-bd"/>
</dbReference>
<keyword evidence="5" id="KW-0687">Ribonucleoprotein</keyword>
<accession>A0A4P7NH50</accession>
<name>A0A4P7NH50_PYROR</name>
<evidence type="ECO:0000313" key="7">
    <source>
        <dbReference type="EMBL" id="QBZ61297.1"/>
    </source>
</evidence>
<evidence type="ECO:0000256" key="3">
    <source>
        <dbReference type="ARBA" id="ARBA00022980"/>
    </source>
</evidence>
<evidence type="ECO:0000313" key="8">
    <source>
        <dbReference type="Proteomes" id="UP000294847"/>
    </source>
</evidence>
<dbReference type="GO" id="GO:0005840">
    <property type="term" value="C:ribosome"/>
    <property type="evidence" value="ECO:0007669"/>
    <property type="project" value="UniProtKB-KW"/>
</dbReference>
<dbReference type="InterPro" id="IPR038584">
    <property type="entry name" value="Ribosomal_bL33_sf"/>
</dbReference>
<sequence>MSESNESPLPISGGTPITQESLRSRGLAPLLDEVDLLHSPTARGYSRVIRERFGGGETGARSWSILSTNATPEQRTHLHWILKSRIIGVRLISMAMTGFFYQMSRPRTSTPLSMLKYDPIGANELLLHHNLPSPSSLPATGPDLQSLTIVATRLSETAVRRKVLFLEQKRKSSK</sequence>
<dbReference type="PANTHER" id="PTHR47037:SF1">
    <property type="entry name" value="LARGE RIBOSOMAL SUBUNIT PROTEIN BL33M"/>
    <property type="match status" value="1"/>
</dbReference>
<organism evidence="7 8">
    <name type="scientific">Pyricularia oryzae</name>
    <name type="common">Rice blast fungus</name>
    <name type="synonym">Magnaporthe oryzae</name>
    <dbReference type="NCBI Taxonomy" id="318829"/>
    <lineage>
        <taxon>Eukaryota</taxon>
        <taxon>Fungi</taxon>
        <taxon>Dikarya</taxon>
        <taxon>Ascomycota</taxon>
        <taxon>Pezizomycotina</taxon>
        <taxon>Sordariomycetes</taxon>
        <taxon>Sordariomycetidae</taxon>
        <taxon>Magnaporthales</taxon>
        <taxon>Pyriculariaceae</taxon>
        <taxon>Pyricularia</taxon>
    </lineage>
</organism>
<comment type="similarity">
    <text evidence="2">Belongs to the bacterial ribosomal protein bL33 family.</text>
</comment>
<dbReference type="AlphaFoldDB" id="A0A4P7NH50"/>
<dbReference type="GO" id="GO:1990904">
    <property type="term" value="C:ribonucleoprotein complex"/>
    <property type="evidence" value="ECO:0007669"/>
    <property type="project" value="UniProtKB-KW"/>
</dbReference>
<gene>
    <name evidence="7" type="ORF">PoMZ_08246</name>
</gene>
<keyword evidence="4" id="KW-0496">Mitochondrion</keyword>
<dbReference type="GO" id="GO:0006412">
    <property type="term" value="P:translation"/>
    <property type="evidence" value="ECO:0007669"/>
    <property type="project" value="InterPro"/>
</dbReference>
<dbReference type="Proteomes" id="UP000294847">
    <property type="component" value="Chromosome 4"/>
</dbReference>
<evidence type="ECO:0000256" key="6">
    <source>
        <dbReference type="ARBA" id="ARBA00035275"/>
    </source>
</evidence>
<evidence type="ECO:0000256" key="2">
    <source>
        <dbReference type="ARBA" id="ARBA00007596"/>
    </source>
</evidence>
<evidence type="ECO:0000256" key="5">
    <source>
        <dbReference type="ARBA" id="ARBA00023274"/>
    </source>
</evidence>
<proteinExistence type="inferred from homology"/>
<dbReference type="SUPFAM" id="SSF57829">
    <property type="entry name" value="Zn-binding ribosomal proteins"/>
    <property type="match status" value="1"/>
</dbReference>
<dbReference type="EMBL" id="CP034207">
    <property type="protein sequence ID" value="QBZ61297.1"/>
    <property type="molecule type" value="Genomic_DNA"/>
</dbReference>